<reference evidence="6" key="1">
    <citation type="submission" date="2017-09" db="EMBL/GenBank/DDBJ databases">
        <title>FDA dAtabase for Regulatory Grade micrObial Sequences (FDA-ARGOS): Supporting development and validation of Infectious Disease Dx tests.</title>
        <authorList>
            <person name="Minogue T."/>
            <person name="Wolcott M."/>
            <person name="Wasieloski L."/>
            <person name="Aguilar W."/>
            <person name="Moore D."/>
            <person name="Tallon L."/>
            <person name="Sadzewicz L."/>
            <person name="Ott S."/>
            <person name="Zhao X."/>
            <person name="Nagaraj S."/>
            <person name="Vavikolanu K."/>
            <person name="Aluvathingal J."/>
            <person name="Nadendla S."/>
            <person name="Sichtig H."/>
        </authorList>
    </citation>
    <scope>NUCLEOTIDE SEQUENCE [LARGE SCALE GENOMIC DNA]</scope>
    <source>
        <strain evidence="6">FDAARGOS_390</strain>
    </source>
</reference>
<evidence type="ECO:0000313" key="5">
    <source>
        <dbReference type="EMBL" id="PEH38876.1"/>
    </source>
</evidence>
<sequence length="293" mass="30017">MSSCSESTDNPSCHALFATPMSSGGHEHAGAEPIELVGVGRIGSAIARALQRRMNSRGLERLEREGAGWQRKGARELAAAPPSGDSASSDLAFLFIAAGEPGALDLAETAGAAARASGARIVALVMHPPLPDRAALQDATASLAAKVDAIVVTPEYPHLTLLDCIVRAYRAAVGERPTRASASAMPAGSEFLDLRSAFHGAGRASLGSGLASGPERILEAATDAVDELGDIALHAASGILVIVAGAETLRLAEVASALYQVHARTRGDAQAVLAAHYDERMGHAVRVIVVAAS</sequence>
<dbReference type="GO" id="GO:0051301">
    <property type="term" value="P:cell division"/>
    <property type="evidence" value="ECO:0007669"/>
    <property type="project" value="UniProtKB-KW"/>
</dbReference>
<evidence type="ECO:0000313" key="6">
    <source>
        <dbReference type="Proteomes" id="UP000220629"/>
    </source>
</evidence>
<dbReference type="RefSeq" id="WP_080959609.1">
    <property type="nucleotide sequence ID" value="NZ_CADEXR010000014.1"/>
</dbReference>
<feature type="compositionally biased region" description="Polar residues" evidence="3">
    <location>
        <begin position="1"/>
        <end position="11"/>
    </location>
</feature>
<keyword evidence="5" id="KW-0132">Cell division</keyword>
<dbReference type="InterPro" id="IPR037103">
    <property type="entry name" value="Tubulin/FtsZ-like_C"/>
</dbReference>
<comment type="caution">
    <text evidence="5">The sequence shown here is derived from an EMBL/GenBank/DDBJ whole genome shotgun (WGS) entry which is preliminary data.</text>
</comment>
<evidence type="ECO:0000256" key="3">
    <source>
        <dbReference type="SAM" id="MobiDB-lite"/>
    </source>
</evidence>
<dbReference type="EMBL" id="PDDY01000004">
    <property type="protein sequence ID" value="PEH38876.1"/>
    <property type="molecule type" value="Genomic_DNA"/>
</dbReference>
<evidence type="ECO:0000256" key="1">
    <source>
        <dbReference type="ARBA" id="ARBA00022741"/>
    </source>
</evidence>
<keyword evidence="2" id="KW-0342">GTP-binding</keyword>
<dbReference type="GO" id="GO:0005525">
    <property type="term" value="F:GTP binding"/>
    <property type="evidence" value="ECO:0007669"/>
    <property type="project" value="UniProtKB-KW"/>
</dbReference>
<keyword evidence="1" id="KW-0547">Nucleotide-binding</keyword>
<gene>
    <name evidence="5" type="ORF">CRM94_31590</name>
</gene>
<feature type="region of interest" description="Disordered" evidence="3">
    <location>
        <begin position="64"/>
        <end position="85"/>
    </location>
</feature>
<organism evidence="5 6">
    <name type="scientific">Burkholderia gladioli</name>
    <name type="common">Pseudomonas marginata</name>
    <name type="synonym">Phytomonas marginata</name>
    <dbReference type="NCBI Taxonomy" id="28095"/>
    <lineage>
        <taxon>Bacteria</taxon>
        <taxon>Pseudomonadati</taxon>
        <taxon>Pseudomonadota</taxon>
        <taxon>Betaproteobacteria</taxon>
        <taxon>Burkholderiales</taxon>
        <taxon>Burkholderiaceae</taxon>
        <taxon>Burkholderia</taxon>
    </lineage>
</organism>
<dbReference type="SMART" id="SM00865">
    <property type="entry name" value="Tubulin_C"/>
    <property type="match status" value="1"/>
</dbReference>
<feature type="region of interest" description="Disordered" evidence="3">
    <location>
        <begin position="1"/>
        <end position="29"/>
    </location>
</feature>
<protein>
    <submittedName>
        <fullName evidence="5">Cell division protein FtsZ</fullName>
    </submittedName>
</protein>
<evidence type="ECO:0000256" key="2">
    <source>
        <dbReference type="ARBA" id="ARBA00023134"/>
    </source>
</evidence>
<dbReference type="SUPFAM" id="SSF55307">
    <property type="entry name" value="Tubulin C-terminal domain-like"/>
    <property type="match status" value="1"/>
</dbReference>
<keyword evidence="5" id="KW-0131">Cell cycle</keyword>
<dbReference type="InterPro" id="IPR024757">
    <property type="entry name" value="FtsZ_C"/>
</dbReference>
<proteinExistence type="predicted"/>
<dbReference type="Pfam" id="PF12327">
    <property type="entry name" value="FtsZ_C"/>
    <property type="match status" value="1"/>
</dbReference>
<evidence type="ECO:0000259" key="4">
    <source>
        <dbReference type="SMART" id="SM00865"/>
    </source>
</evidence>
<dbReference type="AlphaFoldDB" id="A0A2A7S5P2"/>
<dbReference type="Gene3D" id="3.30.1330.20">
    <property type="entry name" value="Tubulin/FtsZ, C-terminal domain"/>
    <property type="match status" value="1"/>
</dbReference>
<dbReference type="InterPro" id="IPR018316">
    <property type="entry name" value="Tubulin/FtsZ_2-layer-sand-dom"/>
</dbReference>
<dbReference type="InterPro" id="IPR008280">
    <property type="entry name" value="Tub_FtsZ_C"/>
</dbReference>
<feature type="domain" description="Tubulin/FtsZ 2-layer sandwich" evidence="4">
    <location>
        <begin position="191"/>
        <end position="293"/>
    </location>
</feature>
<dbReference type="Proteomes" id="UP000220629">
    <property type="component" value="Unassembled WGS sequence"/>
</dbReference>
<accession>A0A2A7S5P2</accession>
<name>A0A2A7S5P2_BURGA</name>